<sequence>MEVQAWSPSADWNHPSERSSPLLLRSPACRQGCTTSSSLMSRSRIPLLSTTLAPNSFSSYQNRDRHMFVWDSWERWSSEANLCSWGEEENARY</sequence>
<comment type="caution">
    <text evidence="2">The sequence shown here is derived from an EMBL/GenBank/DDBJ whole genome shotgun (WGS) entry which is preliminary data.</text>
</comment>
<evidence type="ECO:0000313" key="2">
    <source>
        <dbReference type="EMBL" id="TNN82809.1"/>
    </source>
</evidence>
<gene>
    <name evidence="2" type="ORF">EYF80_006766</name>
</gene>
<dbReference type="AlphaFoldDB" id="A0A4Z2IXT6"/>
<evidence type="ECO:0000313" key="3">
    <source>
        <dbReference type="Proteomes" id="UP000314294"/>
    </source>
</evidence>
<dbReference type="Proteomes" id="UP000314294">
    <property type="component" value="Unassembled WGS sequence"/>
</dbReference>
<keyword evidence="3" id="KW-1185">Reference proteome</keyword>
<evidence type="ECO:0000256" key="1">
    <source>
        <dbReference type="SAM" id="MobiDB-lite"/>
    </source>
</evidence>
<name>A0A4Z2IXT6_9TELE</name>
<reference evidence="2 3" key="1">
    <citation type="submission" date="2019-03" db="EMBL/GenBank/DDBJ databases">
        <title>First draft genome of Liparis tanakae, snailfish: a comprehensive survey of snailfish specific genes.</title>
        <authorList>
            <person name="Kim W."/>
            <person name="Song I."/>
            <person name="Jeong J.-H."/>
            <person name="Kim D."/>
            <person name="Kim S."/>
            <person name="Ryu S."/>
            <person name="Song J.Y."/>
            <person name="Lee S.K."/>
        </authorList>
    </citation>
    <scope>NUCLEOTIDE SEQUENCE [LARGE SCALE GENOMIC DNA]</scope>
    <source>
        <tissue evidence="2">Muscle</tissue>
    </source>
</reference>
<accession>A0A4Z2IXT6</accession>
<organism evidence="2 3">
    <name type="scientific">Liparis tanakae</name>
    <name type="common">Tanaka's snailfish</name>
    <dbReference type="NCBI Taxonomy" id="230148"/>
    <lineage>
        <taxon>Eukaryota</taxon>
        <taxon>Metazoa</taxon>
        <taxon>Chordata</taxon>
        <taxon>Craniata</taxon>
        <taxon>Vertebrata</taxon>
        <taxon>Euteleostomi</taxon>
        <taxon>Actinopterygii</taxon>
        <taxon>Neopterygii</taxon>
        <taxon>Teleostei</taxon>
        <taxon>Neoteleostei</taxon>
        <taxon>Acanthomorphata</taxon>
        <taxon>Eupercaria</taxon>
        <taxon>Perciformes</taxon>
        <taxon>Cottioidei</taxon>
        <taxon>Cottales</taxon>
        <taxon>Liparidae</taxon>
        <taxon>Liparis</taxon>
    </lineage>
</organism>
<dbReference type="EMBL" id="SRLO01000036">
    <property type="protein sequence ID" value="TNN82809.1"/>
    <property type="molecule type" value="Genomic_DNA"/>
</dbReference>
<proteinExistence type="predicted"/>
<feature type="region of interest" description="Disordered" evidence="1">
    <location>
        <begin position="1"/>
        <end position="22"/>
    </location>
</feature>
<protein>
    <submittedName>
        <fullName evidence="2">Uncharacterized protein</fullName>
    </submittedName>
</protein>